<feature type="region of interest" description="Disordered" evidence="1">
    <location>
        <begin position="24"/>
        <end position="144"/>
    </location>
</feature>
<keyword evidence="3" id="KW-0732">Signal</keyword>
<feature type="compositionally biased region" description="Low complexity" evidence="1">
    <location>
        <begin position="95"/>
        <end position="107"/>
    </location>
</feature>
<feature type="compositionally biased region" description="Pro residues" evidence="1">
    <location>
        <begin position="28"/>
        <end position="58"/>
    </location>
</feature>
<protein>
    <submittedName>
        <fullName evidence="4">Uncharacterized protein</fullName>
    </submittedName>
</protein>
<feature type="transmembrane region" description="Helical" evidence="2">
    <location>
        <begin position="276"/>
        <end position="295"/>
    </location>
</feature>
<feature type="signal peptide" evidence="3">
    <location>
        <begin position="1"/>
        <end position="24"/>
    </location>
</feature>
<reference evidence="4 5" key="1">
    <citation type="submission" date="2023-04" db="EMBL/GenBank/DDBJ databases">
        <title>The genome sequence of Polyangium sorediatum DSM14670.</title>
        <authorList>
            <person name="Zhang X."/>
        </authorList>
    </citation>
    <scope>NUCLEOTIDE SEQUENCE [LARGE SCALE GENOMIC DNA]</scope>
    <source>
        <strain evidence="4 5">DSM 14670</strain>
    </source>
</reference>
<accession>A0ABT6NRS4</accession>
<dbReference type="Proteomes" id="UP001160301">
    <property type="component" value="Unassembled WGS sequence"/>
</dbReference>
<dbReference type="EMBL" id="JARZHI010000011">
    <property type="protein sequence ID" value="MDI1430993.1"/>
    <property type="molecule type" value="Genomic_DNA"/>
</dbReference>
<feature type="transmembrane region" description="Helical" evidence="2">
    <location>
        <begin position="335"/>
        <end position="358"/>
    </location>
</feature>
<feature type="transmembrane region" description="Helical" evidence="2">
    <location>
        <begin position="365"/>
        <end position="386"/>
    </location>
</feature>
<evidence type="ECO:0000256" key="1">
    <source>
        <dbReference type="SAM" id="MobiDB-lite"/>
    </source>
</evidence>
<name>A0ABT6NRS4_9BACT</name>
<keyword evidence="2" id="KW-0472">Membrane</keyword>
<proteinExistence type="predicted"/>
<sequence length="463" mass="48120">MLRARWFALLAACLSLGAAATAAAQNPVPDPSGQAPPPQPFPLPTTLPTIPGLPPLIPQQPSTQPDPNQPQQPPPQQPTLPGLPTIPGLPPLIPQQPTQTQPTQTQPTQPPYGQPTQPYGQQPYGQQPYGQQPYGQQPYGQQPYGQPYGQQPCVQQPYGPPCPAQMPVPMLQDRTKLEMGYLYGASIAWGVTTGIWIDLEAETENPGLALIAPALFGAAAPTAMFFLDRPKMPLGRPSAVATGILLGSGEAALIWSRQYTTAKSGEEWGPKQYFRAHVISSTIGGVGGYLAHYGLKFRPQTSMFVGSAALWGSIAGGAFGGGGSNGSWSAWANDGVFLGGLIGYNLGMAAAAGVSAVWTPSWNQLGWMWGGFGAGAAVSALVYPFYALSDDADPRSGLIFQGVLSLLGVAGGALIGAPESSSATAQAPTPGIGNHPKFARILGPSIMPVQGPGAGISLIGELY</sequence>
<feature type="transmembrane region" description="Helical" evidence="2">
    <location>
        <begin position="398"/>
        <end position="417"/>
    </location>
</feature>
<feature type="chain" id="PRO_5045251193" evidence="3">
    <location>
        <begin position="25"/>
        <end position="463"/>
    </location>
</feature>
<dbReference type="RefSeq" id="WP_136968709.1">
    <property type="nucleotide sequence ID" value="NZ_JARZHI010000011.1"/>
</dbReference>
<feature type="transmembrane region" description="Helical" evidence="2">
    <location>
        <begin position="302"/>
        <end position="323"/>
    </location>
</feature>
<keyword evidence="2" id="KW-1133">Transmembrane helix</keyword>
<comment type="caution">
    <text evidence="4">The sequence shown here is derived from an EMBL/GenBank/DDBJ whole genome shotgun (WGS) entry which is preliminary data.</text>
</comment>
<organism evidence="4 5">
    <name type="scientific">Polyangium sorediatum</name>
    <dbReference type="NCBI Taxonomy" id="889274"/>
    <lineage>
        <taxon>Bacteria</taxon>
        <taxon>Pseudomonadati</taxon>
        <taxon>Myxococcota</taxon>
        <taxon>Polyangia</taxon>
        <taxon>Polyangiales</taxon>
        <taxon>Polyangiaceae</taxon>
        <taxon>Polyangium</taxon>
    </lineage>
</organism>
<evidence type="ECO:0000313" key="4">
    <source>
        <dbReference type="EMBL" id="MDI1430993.1"/>
    </source>
</evidence>
<keyword evidence="5" id="KW-1185">Reference proteome</keyword>
<keyword evidence="2" id="KW-0812">Transmembrane</keyword>
<feature type="compositionally biased region" description="Low complexity" evidence="1">
    <location>
        <begin position="114"/>
        <end position="144"/>
    </location>
</feature>
<gene>
    <name evidence="4" type="ORF">QHF89_15975</name>
</gene>
<feature type="compositionally biased region" description="Pro residues" evidence="1">
    <location>
        <begin position="67"/>
        <end position="78"/>
    </location>
</feature>
<feature type="transmembrane region" description="Helical" evidence="2">
    <location>
        <begin position="207"/>
        <end position="227"/>
    </location>
</feature>
<feature type="transmembrane region" description="Helical" evidence="2">
    <location>
        <begin position="239"/>
        <end position="256"/>
    </location>
</feature>
<evidence type="ECO:0000256" key="3">
    <source>
        <dbReference type="SAM" id="SignalP"/>
    </source>
</evidence>
<evidence type="ECO:0000313" key="5">
    <source>
        <dbReference type="Proteomes" id="UP001160301"/>
    </source>
</evidence>
<evidence type="ECO:0000256" key="2">
    <source>
        <dbReference type="SAM" id="Phobius"/>
    </source>
</evidence>